<organism evidence="1 3">
    <name type="scientific">Corynebacterium imitans</name>
    <dbReference type="NCBI Taxonomy" id="156978"/>
    <lineage>
        <taxon>Bacteria</taxon>
        <taxon>Bacillati</taxon>
        <taxon>Actinomycetota</taxon>
        <taxon>Actinomycetes</taxon>
        <taxon>Mycobacteriales</taxon>
        <taxon>Corynebacteriaceae</taxon>
        <taxon>Corynebacterium</taxon>
    </lineage>
</organism>
<dbReference type="EMBL" id="LT906467">
    <property type="protein sequence ID" value="SNV55945.1"/>
    <property type="molecule type" value="Genomic_DNA"/>
</dbReference>
<dbReference type="AlphaFoldDB" id="A0A076NKI3"/>
<dbReference type="EMBL" id="CP009211">
    <property type="protein sequence ID" value="AIJ32691.1"/>
    <property type="molecule type" value="Genomic_DNA"/>
</dbReference>
<evidence type="ECO:0000313" key="4">
    <source>
        <dbReference type="Proteomes" id="UP000215374"/>
    </source>
</evidence>
<reference evidence="1 3" key="1">
    <citation type="submission" date="2014-08" db="EMBL/GenBank/DDBJ databases">
        <title>Complete genome sequence of Corynebacterium imitans DSM 44264, isolated from a five-month-old boy with suspected pharyngeal diphtheria.</title>
        <authorList>
            <person name="Mollmann S."/>
            <person name="Albersmeier A."/>
            <person name="Ruckert C."/>
            <person name="Tauch A."/>
        </authorList>
    </citation>
    <scope>NUCLEOTIDE SEQUENCE [LARGE SCALE GENOMIC DNA]</scope>
    <source>
        <strain evidence="1 3">DSM 44264</strain>
    </source>
</reference>
<dbReference type="KEGG" id="cii:CIMIT_01075"/>
<sequence length="114" mass="13363">MKLLKTPLWNLEGGEPVDVDHHVVRIKLYKDEVVAEFTISELCSFFGLKDLHCLRLQFEVWHELASFEWDSEECVHLEQKPFTDYFHASKISHCYAPPSPDADRGGWEWGMKKL</sequence>
<dbReference type="HOGENOM" id="CLU_2116887_0_0_11"/>
<reference evidence="2 4" key="2">
    <citation type="submission" date="2017-06" db="EMBL/GenBank/DDBJ databases">
        <authorList>
            <consortium name="Pathogen Informatics"/>
        </authorList>
    </citation>
    <scope>NUCLEOTIDE SEQUENCE [LARGE SCALE GENOMIC DNA]</scope>
    <source>
        <strain evidence="2 4">NCTC13015</strain>
    </source>
</reference>
<dbReference type="OrthoDB" id="4412448at2"/>
<dbReference type="Proteomes" id="UP000028780">
    <property type="component" value="Chromosome"/>
</dbReference>
<dbReference type="Proteomes" id="UP000215374">
    <property type="component" value="Chromosome 1"/>
</dbReference>
<accession>A0A076NKI3</accession>
<protein>
    <submittedName>
        <fullName evidence="1">Uncharacterized protein</fullName>
    </submittedName>
</protein>
<evidence type="ECO:0000313" key="2">
    <source>
        <dbReference type="EMBL" id="SNV55945.1"/>
    </source>
</evidence>
<evidence type="ECO:0000313" key="1">
    <source>
        <dbReference type="EMBL" id="AIJ32691.1"/>
    </source>
</evidence>
<gene>
    <name evidence="1" type="ORF">CIMIT_01075</name>
    <name evidence="2" type="ORF">SAMEA4535761_00280</name>
</gene>
<dbReference type="RefSeq" id="WP_038587918.1">
    <property type="nucleotide sequence ID" value="NZ_CP009211.1"/>
</dbReference>
<proteinExistence type="predicted"/>
<evidence type="ECO:0000313" key="3">
    <source>
        <dbReference type="Proteomes" id="UP000028780"/>
    </source>
</evidence>
<name>A0A076NKI3_9CORY</name>
<keyword evidence="3" id="KW-1185">Reference proteome</keyword>